<proteinExistence type="predicted"/>
<dbReference type="AlphaFoldDB" id="A0A699YK92"/>
<accession>A0A699YK92</accession>
<keyword evidence="1" id="KW-0175">Coiled coil</keyword>
<reference evidence="3 4" key="1">
    <citation type="submission" date="2020-02" db="EMBL/GenBank/DDBJ databases">
        <title>Draft genome sequence of Haematococcus lacustris strain NIES-144.</title>
        <authorList>
            <person name="Morimoto D."/>
            <person name="Nakagawa S."/>
            <person name="Yoshida T."/>
            <person name="Sawayama S."/>
        </authorList>
    </citation>
    <scope>NUCLEOTIDE SEQUENCE [LARGE SCALE GENOMIC DNA]</scope>
    <source>
        <strain evidence="3 4">NIES-144</strain>
    </source>
</reference>
<evidence type="ECO:0000313" key="3">
    <source>
        <dbReference type="EMBL" id="GFH09901.1"/>
    </source>
</evidence>
<organism evidence="3 4">
    <name type="scientific">Haematococcus lacustris</name>
    <name type="common">Green alga</name>
    <name type="synonym">Haematococcus pluvialis</name>
    <dbReference type="NCBI Taxonomy" id="44745"/>
    <lineage>
        <taxon>Eukaryota</taxon>
        <taxon>Viridiplantae</taxon>
        <taxon>Chlorophyta</taxon>
        <taxon>core chlorophytes</taxon>
        <taxon>Chlorophyceae</taxon>
        <taxon>CS clade</taxon>
        <taxon>Chlamydomonadales</taxon>
        <taxon>Haematococcaceae</taxon>
        <taxon>Haematococcus</taxon>
    </lineage>
</organism>
<evidence type="ECO:0000256" key="2">
    <source>
        <dbReference type="SAM" id="MobiDB-lite"/>
    </source>
</evidence>
<feature type="compositionally biased region" description="Gly residues" evidence="2">
    <location>
        <begin position="196"/>
        <end position="213"/>
    </location>
</feature>
<name>A0A699YK92_HAELA</name>
<feature type="coiled-coil region" evidence="1">
    <location>
        <begin position="100"/>
        <end position="132"/>
    </location>
</feature>
<gene>
    <name evidence="3" type="ORF">HaLaN_05127</name>
</gene>
<keyword evidence="4" id="KW-1185">Reference proteome</keyword>
<dbReference type="Proteomes" id="UP000485058">
    <property type="component" value="Unassembled WGS sequence"/>
</dbReference>
<feature type="region of interest" description="Disordered" evidence="2">
    <location>
        <begin position="155"/>
        <end position="176"/>
    </location>
</feature>
<comment type="caution">
    <text evidence="3">The sequence shown here is derived from an EMBL/GenBank/DDBJ whole genome shotgun (WGS) entry which is preliminary data.</text>
</comment>
<feature type="region of interest" description="Disordered" evidence="2">
    <location>
        <begin position="192"/>
        <end position="217"/>
    </location>
</feature>
<evidence type="ECO:0000313" key="4">
    <source>
        <dbReference type="Proteomes" id="UP000485058"/>
    </source>
</evidence>
<protein>
    <submittedName>
        <fullName evidence="3">Uncharacterized protein</fullName>
    </submittedName>
</protein>
<evidence type="ECO:0000256" key="1">
    <source>
        <dbReference type="SAM" id="Coils"/>
    </source>
</evidence>
<sequence length="231" mass="24531">MRVRLQQQEAAAKTKDKEVERLLRQAEQAKAAEGDLVTRLSDAEEAARIAQTALATARQRVAQAEALTKTRDREVERLNRLVDAAKSEAAGQGVAAGKSATRLEEEVKKLEAALAQAQVRLLAEQLRDAQNMISVKDRTGGWRNPGVDAEIQSLARRARTPSAPRSCDAPSLNDEPMSLKREVEILERRLSSLKHGSGGGGPDRAGGQLGGSSGVAAEGGELALGLAGVGR</sequence>
<feature type="coiled-coil region" evidence="1">
    <location>
        <begin position="5"/>
        <end position="67"/>
    </location>
</feature>
<dbReference type="EMBL" id="BLLF01000272">
    <property type="protein sequence ID" value="GFH09901.1"/>
    <property type="molecule type" value="Genomic_DNA"/>
</dbReference>